<sequence length="144" mass="16118">MAFGYLACGAVPITWGGQAKGLFVSILTCSYQLGPFMAMLTSGYFCISPYGWQAVYYLYGGLTTISCIFFFALYSNVPHKHMLAARNKVNPLPDSRSFKAKKAKTPYGRMITCPSIWVLCPRLWEMQSDTKSSLSTVQFMSIQF</sequence>
<keyword evidence="1" id="KW-0812">Transmembrane</keyword>
<proteinExistence type="predicted"/>
<keyword evidence="1" id="KW-0472">Membrane</keyword>
<dbReference type="GO" id="GO:0016020">
    <property type="term" value="C:membrane"/>
    <property type="evidence" value="ECO:0007669"/>
    <property type="project" value="TreeGrafter"/>
</dbReference>
<evidence type="ECO:0000256" key="1">
    <source>
        <dbReference type="SAM" id="Phobius"/>
    </source>
</evidence>
<evidence type="ECO:0008006" key="4">
    <source>
        <dbReference type="Google" id="ProtNLM"/>
    </source>
</evidence>
<reference evidence="2 3" key="1">
    <citation type="journal article" date="2015" name="Genome Biol.">
        <title>Comparative genomics of Steinernema reveals deeply conserved gene regulatory networks.</title>
        <authorList>
            <person name="Dillman A.R."/>
            <person name="Macchietto M."/>
            <person name="Porter C.F."/>
            <person name="Rogers A."/>
            <person name="Williams B."/>
            <person name="Antoshechkin I."/>
            <person name="Lee M.M."/>
            <person name="Goodwin Z."/>
            <person name="Lu X."/>
            <person name="Lewis E.E."/>
            <person name="Goodrich-Blair H."/>
            <person name="Stock S.P."/>
            <person name="Adams B.J."/>
            <person name="Sternberg P.W."/>
            <person name="Mortazavi A."/>
        </authorList>
    </citation>
    <scope>NUCLEOTIDE SEQUENCE [LARGE SCALE GENOMIC DNA]</scope>
    <source>
        <strain evidence="2 3">ALL</strain>
    </source>
</reference>
<dbReference type="OrthoDB" id="2985014at2759"/>
<organism evidence="2 3">
    <name type="scientific">Steinernema carpocapsae</name>
    <name type="common">Entomopathogenic nematode</name>
    <dbReference type="NCBI Taxonomy" id="34508"/>
    <lineage>
        <taxon>Eukaryota</taxon>
        <taxon>Metazoa</taxon>
        <taxon>Ecdysozoa</taxon>
        <taxon>Nematoda</taxon>
        <taxon>Chromadorea</taxon>
        <taxon>Rhabditida</taxon>
        <taxon>Tylenchina</taxon>
        <taxon>Panagrolaimomorpha</taxon>
        <taxon>Strongyloidoidea</taxon>
        <taxon>Steinernematidae</taxon>
        <taxon>Steinernema</taxon>
    </lineage>
</organism>
<keyword evidence="3" id="KW-1185">Reference proteome</keyword>
<dbReference type="InterPro" id="IPR036259">
    <property type="entry name" value="MFS_trans_sf"/>
</dbReference>
<dbReference type="AlphaFoldDB" id="A0A4U5LTR5"/>
<gene>
    <name evidence="2" type="ORF">L596_029135</name>
</gene>
<evidence type="ECO:0000313" key="2">
    <source>
        <dbReference type="EMBL" id="TKR59473.1"/>
    </source>
</evidence>
<dbReference type="Proteomes" id="UP000298663">
    <property type="component" value="Unassembled WGS sequence"/>
</dbReference>
<dbReference type="Gene3D" id="1.20.1250.20">
    <property type="entry name" value="MFS general substrate transporter like domains"/>
    <property type="match status" value="1"/>
</dbReference>
<comment type="caution">
    <text evidence="2">The sequence shown here is derived from an EMBL/GenBank/DDBJ whole genome shotgun (WGS) entry which is preliminary data.</text>
</comment>
<feature type="transmembrane region" description="Helical" evidence="1">
    <location>
        <begin position="22"/>
        <end position="47"/>
    </location>
</feature>
<dbReference type="Pfam" id="PF07690">
    <property type="entry name" value="MFS_1"/>
    <property type="match status" value="1"/>
</dbReference>
<dbReference type="SUPFAM" id="SSF103473">
    <property type="entry name" value="MFS general substrate transporter"/>
    <property type="match status" value="1"/>
</dbReference>
<dbReference type="PANTHER" id="PTHR45757">
    <property type="entry name" value="PROTEIN CBG23364-RELATED"/>
    <property type="match status" value="1"/>
</dbReference>
<dbReference type="PANTHER" id="PTHR45757:SF11">
    <property type="entry name" value="MAJOR FACILITATOR SUPERFAMILY (MFS) PROFILE DOMAIN-CONTAINING PROTEIN"/>
    <property type="match status" value="1"/>
</dbReference>
<reference evidence="2 3" key="2">
    <citation type="journal article" date="2019" name="G3 (Bethesda)">
        <title>Hybrid Assembly of the Genome of the Entomopathogenic Nematode Steinernema carpocapsae Identifies the X-Chromosome.</title>
        <authorList>
            <person name="Serra L."/>
            <person name="Macchietto M."/>
            <person name="Macias-Munoz A."/>
            <person name="McGill C.J."/>
            <person name="Rodriguez I.M."/>
            <person name="Rodriguez B."/>
            <person name="Murad R."/>
            <person name="Mortazavi A."/>
        </authorList>
    </citation>
    <scope>NUCLEOTIDE SEQUENCE [LARGE SCALE GENOMIC DNA]</scope>
    <source>
        <strain evidence="2 3">ALL</strain>
    </source>
</reference>
<dbReference type="EMBL" id="AZBU02000012">
    <property type="protein sequence ID" value="TKR59473.1"/>
    <property type="molecule type" value="Genomic_DNA"/>
</dbReference>
<accession>A0A4U5LTR5</accession>
<evidence type="ECO:0000313" key="3">
    <source>
        <dbReference type="Proteomes" id="UP000298663"/>
    </source>
</evidence>
<name>A0A4U5LTR5_STECR</name>
<protein>
    <recommendedName>
        <fullName evidence="4">Major facilitator superfamily (MFS) profile domain-containing protein</fullName>
    </recommendedName>
</protein>
<dbReference type="GO" id="GO:0022857">
    <property type="term" value="F:transmembrane transporter activity"/>
    <property type="evidence" value="ECO:0007669"/>
    <property type="project" value="InterPro"/>
</dbReference>
<feature type="transmembrane region" description="Helical" evidence="1">
    <location>
        <begin position="54"/>
        <end position="74"/>
    </location>
</feature>
<dbReference type="InterPro" id="IPR011701">
    <property type="entry name" value="MFS"/>
</dbReference>
<keyword evidence="1" id="KW-1133">Transmembrane helix</keyword>